<sequence length="1428" mass="156314">MKRKRGLLSVAVLLVFIVAFYHSLNLIQVNDTIKRAILARTAPYIKGEVSIDFISLGLHGLNIRNVQLKNREGLKSISIRSIRIILNYRKLFSSGFDFVNSVERIEFREPRIYIPFPEAKKKSAPVAPAAAKPAVAPGSKENAFAGFPIDVFIIRHGEVLLGSEEQPFLNITGINGNVSLGKGDLSCLLTGEFLHTRENVAISGSVAPDFSSFNFRIALSRASLDKPLAFPSGLTITGAHLDMDLSISRTVAENQGVLVNGGINLDSIDLVLPGALPVSNISGYITVQNNTIACNELSVRFLGRTGVLSGSAGSIFDPQLNLRLFIDSVNLADQTIAGKLPAPLSGQVSGTITCMGKPDSLTVTADLSSSQISLGQATLTNPLIKASLKSNAIVFDQIKAALLGGSINAQGTYSFNPDSGLALSFLAQDIDIIRAAEKNKDGTIRSSRFSIKGDFNKNRDGPNYSILGKGTITRFPNLGALTAEIQSNGTNILIKLSDVDRIATMQGFINNAYSKGLFKKKPDVMVSLRAKNLHPWHFSGERRKTREDKPGDLSFALSSELKGDASLLSLTGRLRINGALLSGPVSFNGTVKNFLTNPDLTAVCTSDSLTIMGILGPLSCHIERKNNRLSASSFSFTPSVHGQFSDNGGILDGGLIFDNWNLSAYINRDTEIARLLNLGGIVNGSLSLHGTKMNPSLAIKGSLINGRLGKLTGLTARIQASGNANRFSFSELTVENQERRFLFADNFTMTKEGITGKVKIDRLNLGSILGPSLGLRGLVFVNFDCSAAGKSQLTAAIDSFSYKNFSLSYFKADMYESNGTANIKVFSFGNGNISCEASGFFPFPFSSAFDKSSDSVNVLIQLKGDILKEVAQQTSLFKNKFGSRTQGRGIGKLHLVGRTGALTLENGFFEIGVDGKAAVFPAYIFPDEISKFKLYAGINNSVTSLDIEGTIQGKDLKITNEPAGQNEKSLVISVVNLDLGVLKLTTSEGGVALNVPGIIPAGEYGEFEFLDKNGSPGLKITGPINHPRIIGKMRVHNTRFTFPMLIDIAAAEGSGGKDFIDWDCTIMAGKNLRYYYNHRRTSPLPFIGKVLPKNIKDQIDRGVYTLITYPFCELTLDRSSWLHLAGMPGHKDFKVSGKISSRQGTVHYAGLNFTQDIEAGVEFDEQNNIPILWGSATTILRTANKSDFGKEITVTLYMRDPKTGVEYKRGKFNEFRMVPSSNMTINDDGELVDAETDAYQEMFGKNPEKSAKDLAMTEGKAMFGNLLSRYVSNYLERKILAFGRTNINPLLGFNATPDVMRFQIESDRFFNYIDMSLWTMEQFRKDLIQNMEFITGKYFFGGSVFFNYSSQVDLNENNQGFEVERLHHRLGLELTPWRYLYFNMDYEIGGLSGVIGDGFNARDFRSNIRLRIPLTKVFNIFIPEEEKK</sequence>
<accession>A0A1F7FIN2</accession>
<evidence type="ECO:0000313" key="1">
    <source>
        <dbReference type="EMBL" id="OGK06493.1"/>
    </source>
</evidence>
<proteinExistence type="predicted"/>
<dbReference type="EMBL" id="MFYX01000029">
    <property type="protein sequence ID" value="OGK06493.1"/>
    <property type="molecule type" value="Genomic_DNA"/>
</dbReference>
<name>A0A1F7FIN2_UNCRA</name>
<organism evidence="1 2">
    <name type="scientific">Candidatus Raymondbacteria bacterium RIFOXYD12_FULL_49_13</name>
    <dbReference type="NCBI Taxonomy" id="1817890"/>
    <lineage>
        <taxon>Bacteria</taxon>
        <taxon>Raymondiibacteriota</taxon>
    </lineage>
</organism>
<protein>
    <submittedName>
        <fullName evidence="1">Uncharacterized protein</fullName>
    </submittedName>
</protein>
<evidence type="ECO:0000313" key="2">
    <source>
        <dbReference type="Proteomes" id="UP000179243"/>
    </source>
</evidence>
<dbReference type="Proteomes" id="UP000179243">
    <property type="component" value="Unassembled WGS sequence"/>
</dbReference>
<comment type="caution">
    <text evidence="1">The sequence shown here is derived from an EMBL/GenBank/DDBJ whole genome shotgun (WGS) entry which is preliminary data.</text>
</comment>
<reference evidence="1 2" key="1">
    <citation type="journal article" date="2016" name="Nat. Commun.">
        <title>Thousands of microbial genomes shed light on interconnected biogeochemical processes in an aquifer system.</title>
        <authorList>
            <person name="Anantharaman K."/>
            <person name="Brown C.T."/>
            <person name="Hug L.A."/>
            <person name="Sharon I."/>
            <person name="Castelle C.J."/>
            <person name="Probst A.J."/>
            <person name="Thomas B.C."/>
            <person name="Singh A."/>
            <person name="Wilkins M.J."/>
            <person name="Karaoz U."/>
            <person name="Brodie E.L."/>
            <person name="Williams K.H."/>
            <person name="Hubbard S.S."/>
            <person name="Banfield J.F."/>
        </authorList>
    </citation>
    <scope>NUCLEOTIDE SEQUENCE [LARGE SCALE GENOMIC DNA]</scope>
</reference>
<gene>
    <name evidence="1" type="ORF">A2519_05720</name>
</gene>